<dbReference type="Gene3D" id="1.10.3730.20">
    <property type="match status" value="1"/>
</dbReference>
<feature type="transmembrane region" description="Helical" evidence="5">
    <location>
        <begin position="82"/>
        <end position="104"/>
    </location>
</feature>
<keyword evidence="2 5" id="KW-0812">Transmembrane</keyword>
<sequence length="304" mass="32760">MSISDKPPTTPNKPKRADWLRYVILVMLWGSAFALSKVAVAELPPTIVAAARIWIAVGLIFAWMIYRKHKLPMLWPKPDARWLWFVPIGLTGAALPFLLNAWALQSLDPGLVSILLATMPLSVAFLAHFTIANDKMTARKILGLVLGLVGVVLLVGPGFLSGLGGVTVIAQLVVLFSAVLYAINSVLIHFMPETPPSVSSTMMLLVGGLVLLPFAIIDVLHTDMPSLSVLVAVFLLGLGATGIGSILYMQTIRSAGPSFMVTSNYFVSPFAIFTGALFFGEKLGGLAYLALLIIFLGLFLERKK</sequence>
<comment type="subcellular location">
    <subcellularLocation>
        <location evidence="1">Membrane</location>
        <topology evidence="1">Multi-pass membrane protein</topology>
    </subcellularLocation>
</comment>
<evidence type="ECO:0000256" key="2">
    <source>
        <dbReference type="ARBA" id="ARBA00022692"/>
    </source>
</evidence>
<dbReference type="EMBL" id="UOEE01000038">
    <property type="protein sequence ID" value="VAV87460.1"/>
    <property type="molecule type" value="Genomic_DNA"/>
</dbReference>
<dbReference type="InterPro" id="IPR037185">
    <property type="entry name" value="EmrE-like"/>
</dbReference>
<protein>
    <submittedName>
        <fullName evidence="7">Permease of the drug/metabolite transporter (DMT) superfamily</fullName>
    </submittedName>
</protein>
<dbReference type="InterPro" id="IPR050638">
    <property type="entry name" value="AA-Vitamin_Transporters"/>
</dbReference>
<feature type="transmembrane region" description="Helical" evidence="5">
    <location>
        <begin position="166"/>
        <end position="190"/>
    </location>
</feature>
<dbReference type="InterPro" id="IPR000620">
    <property type="entry name" value="EamA_dom"/>
</dbReference>
<evidence type="ECO:0000256" key="1">
    <source>
        <dbReference type="ARBA" id="ARBA00004141"/>
    </source>
</evidence>
<dbReference type="Pfam" id="PF00892">
    <property type="entry name" value="EamA"/>
    <property type="match status" value="2"/>
</dbReference>
<feature type="domain" description="EamA" evidence="6">
    <location>
        <begin position="23"/>
        <end position="155"/>
    </location>
</feature>
<reference evidence="7" key="1">
    <citation type="submission" date="2018-06" db="EMBL/GenBank/DDBJ databases">
        <authorList>
            <person name="Zhirakovskaya E."/>
        </authorList>
    </citation>
    <scope>NUCLEOTIDE SEQUENCE</scope>
</reference>
<feature type="transmembrane region" description="Helical" evidence="5">
    <location>
        <begin position="202"/>
        <end position="221"/>
    </location>
</feature>
<dbReference type="SUPFAM" id="SSF103481">
    <property type="entry name" value="Multidrug resistance efflux transporter EmrE"/>
    <property type="match status" value="2"/>
</dbReference>
<dbReference type="PANTHER" id="PTHR32322">
    <property type="entry name" value="INNER MEMBRANE TRANSPORTER"/>
    <property type="match status" value="1"/>
</dbReference>
<dbReference type="PANTHER" id="PTHR32322:SF2">
    <property type="entry name" value="EAMA DOMAIN-CONTAINING PROTEIN"/>
    <property type="match status" value="1"/>
</dbReference>
<feature type="transmembrane region" description="Helical" evidence="5">
    <location>
        <begin position="227"/>
        <end position="249"/>
    </location>
</feature>
<accession>A0A3B0R258</accession>
<gene>
    <name evidence="7" type="ORF">MNBD_ALPHA06-176</name>
</gene>
<evidence type="ECO:0000256" key="3">
    <source>
        <dbReference type="ARBA" id="ARBA00022989"/>
    </source>
</evidence>
<feature type="transmembrane region" description="Helical" evidence="5">
    <location>
        <begin position="141"/>
        <end position="160"/>
    </location>
</feature>
<evidence type="ECO:0000256" key="4">
    <source>
        <dbReference type="ARBA" id="ARBA00023136"/>
    </source>
</evidence>
<feature type="transmembrane region" description="Helical" evidence="5">
    <location>
        <begin position="20"/>
        <end position="40"/>
    </location>
</feature>
<feature type="transmembrane region" description="Helical" evidence="5">
    <location>
        <begin position="285"/>
        <end position="301"/>
    </location>
</feature>
<organism evidence="7">
    <name type="scientific">hydrothermal vent metagenome</name>
    <dbReference type="NCBI Taxonomy" id="652676"/>
    <lineage>
        <taxon>unclassified sequences</taxon>
        <taxon>metagenomes</taxon>
        <taxon>ecological metagenomes</taxon>
    </lineage>
</organism>
<feature type="transmembrane region" description="Helical" evidence="5">
    <location>
        <begin position="110"/>
        <end position="129"/>
    </location>
</feature>
<dbReference type="GO" id="GO:0016020">
    <property type="term" value="C:membrane"/>
    <property type="evidence" value="ECO:0007669"/>
    <property type="project" value="UniProtKB-SubCell"/>
</dbReference>
<proteinExistence type="predicted"/>
<evidence type="ECO:0000313" key="7">
    <source>
        <dbReference type="EMBL" id="VAV87460.1"/>
    </source>
</evidence>
<evidence type="ECO:0000256" key="5">
    <source>
        <dbReference type="SAM" id="Phobius"/>
    </source>
</evidence>
<evidence type="ECO:0000259" key="6">
    <source>
        <dbReference type="Pfam" id="PF00892"/>
    </source>
</evidence>
<keyword evidence="3 5" id="KW-1133">Transmembrane helix</keyword>
<name>A0A3B0R258_9ZZZZ</name>
<feature type="transmembrane region" description="Helical" evidence="5">
    <location>
        <begin position="46"/>
        <end position="66"/>
    </location>
</feature>
<feature type="domain" description="EamA" evidence="6">
    <location>
        <begin position="170"/>
        <end position="300"/>
    </location>
</feature>
<keyword evidence="4 5" id="KW-0472">Membrane</keyword>
<feature type="transmembrane region" description="Helical" evidence="5">
    <location>
        <begin position="261"/>
        <end position="279"/>
    </location>
</feature>
<dbReference type="AlphaFoldDB" id="A0A3B0R258"/>